<protein>
    <submittedName>
        <fullName evidence="2">Uncharacterized protein</fullName>
    </submittedName>
</protein>
<evidence type="ECO:0000313" key="3">
    <source>
        <dbReference type="Proteomes" id="UP000324222"/>
    </source>
</evidence>
<dbReference type="Proteomes" id="UP000324222">
    <property type="component" value="Unassembled WGS sequence"/>
</dbReference>
<evidence type="ECO:0000256" key="1">
    <source>
        <dbReference type="SAM" id="MobiDB-lite"/>
    </source>
</evidence>
<reference evidence="2 3" key="1">
    <citation type="submission" date="2019-05" db="EMBL/GenBank/DDBJ databases">
        <title>Another draft genome of Portunus trituberculatus and its Hox gene families provides insights of decapod evolution.</title>
        <authorList>
            <person name="Jeong J.-H."/>
            <person name="Song I."/>
            <person name="Kim S."/>
            <person name="Choi T."/>
            <person name="Kim D."/>
            <person name="Ryu S."/>
            <person name="Kim W."/>
        </authorList>
    </citation>
    <scope>NUCLEOTIDE SEQUENCE [LARGE SCALE GENOMIC DNA]</scope>
    <source>
        <tissue evidence="2">Muscle</tissue>
    </source>
</reference>
<dbReference type="EMBL" id="VSRR010015214">
    <property type="protein sequence ID" value="MPC57946.1"/>
    <property type="molecule type" value="Genomic_DNA"/>
</dbReference>
<feature type="region of interest" description="Disordered" evidence="1">
    <location>
        <begin position="88"/>
        <end position="114"/>
    </location>
</feature>
<dbReference type="AlphaFoldDB" id="A0A5B7GK75"/>
<gene>
    <name evidence="2" type="ORF">E2C01_051938</name>
</gene>
<keyword evidence="3" id="KW-1185">Reference proteome</keyword>
<accession>A0A5B7GK75</accession>
<name>A0A5B7GK75_PORTR</name>
<comment type="caution">
    <text evidence="2">The sequence shown here is derived from an EMBL/GenBank/DDBJ whole genome shotgun (WGS) entry which is preliminary data.</text>
</comment>
<sequence>MNRSGVKSHSTGVKQATVTSVVQLTDWLATGSQHRGQTSQPILLQVLWLSVQGWQGVSGYSGGRGVMRVSKGLVVVVGFAGSVQGYVSESHQLPGGGDGRKATGNAAERETLKY</sequence>
<organism evidence="2 3">
    <name type="scientific">Portunus trituberculatus</name>
    <name type="common">Swimming crab</name>
    <name type="synonym">Neptunus trituberculatus</name>
    <dbReference type="NCBI Taxonomy" id="210409"/>
    <lineage>
        <taxon>Eukaryota</taxon>
        <taxon>Metazoa</taxon>
        <taxon>Ecdysozoa</taxon>
        <taxon>Arthropoda</taxon>
        <taxon>Crustacea</taxon>
        <taxon>Multicrustacea</taxon>
        <taxon>Malacostraca</taxon>
        <taxon>Eumalacostraca</taxon>
        <taxon>Eucarida</taxon>
        <taxon>Decapoda</taxon>
        <taxon>Pleocyemata</taxon>
        <taxon>Brachyura</taxon>
        <taxon>Eubrachyura</taxon>
        <taxon>Portunoidea</taxon>
        <taxon>Portunidae</taxon>
        <taxon>Portuninae</taxon>
        <taxon>Portunus</taxon>
    </lineage>
</organism>
<proteinExistence type="predicted"/>
<evidence type="ECO:0000313" key="2">
    <source>
        <dbReference type="EMBL" id="MPC57946.1"/>
    </source>
</evidence>